<dbReference type="EMBL" id="VSSQ01073005">
    <property type="protein sequence ID" value="MPN24222.1"/>
    <property type="molecule type" value="Genomic_DNA"/>
</dbReference>
<gene>
    <name evidence="1" type="ORF">SDC9_171616</name>
</gene>
<name>A0A645GDY5_9ZZZZ</name>
<dbReference type="AlphaFoldDB" id="A0A645GDY5"/>
<accession>A0A645GDY5</accession>
<sequence>MGLIHLIKPVKQMRQIFLVDLPWVGYADLQLFAFIFRLKRNGAGSYSMLNGVVQNGDEHLFGSIRVGIGPRAGIWQEGFYGKAFFFRRGAIAVRYIINQFI</sequence>
<evidence type="ECO:0000313" key="1">
    <source>
        <dbReference type="EMBL" id="MPN24222.1"/>
    </source>
</evidence>
<proteinExistence type="predicted"/>
<comment type="caution">
    <text evidence="1">The sequence shown here is derived from an EMBL/GenBank/DDBJ whole genome shotgun (WGS) entry which is preliminary data.</text>
</comment>
<reference evidence="1" key="1">
    <citation type="submission" date="2019-08" db="EMBL/GenBank/DDBJ databases">
        <authorList>
            <person name="Kucharzyk K."/>
            <person name="Murdoch R.W."/>
            <person name="Higgins S."/>
            <person name="Loffler F."/>
        </authorList>
    </citation>
    <scope>NUCLEOTIDE SEQUENCE</scope>
</reference>
<protein>
    <submittedName>
        <fullName evidence="1">Uncharacterized protein</fullName>
    </submittedName>
</protein>
<organism evidence="1">
    <name type="scientific">bioreactor metagenome</name>
    <dbReference type="NCBI Taxonomy" id="1076179"/>
    <lineage>
        <taxon>unclassified sequences</taxon>
        <taxon>metagenomes</taxon>
        <taxon>ecological metagenomes</taxon>
    </lineage>
</organism>